<feature type="transmembrane region" description="Helical" evidence="6">
    <location>
        <begin position="481"/>
        <end position="503"/>
    </location>
</feature>
<feature type="transmembrane region" description="Helical" evidence="6">
    <location>
        <begin position="7"/>
        <end position="30"/>
    </location>
</feature>
<feature type="transmembrane region" description="Helical" evidence="6">
    <location>
        <begin position="87"/>
        <end position="105"/>
    </location>
</feature>
<dbReference type="PANTHER" id="PTHR30250">
    <property type="entry name" value="PST FAMILY PREDICTED COLANIC ACID TRANSPORTER"/>
    <property type="match status" value="1"/>
</dbReference>
<keyword evidence="8" id="KW-1185">Reference proteome</keyword>
<evidence type="ECO:0000256" key="5">
    <source>
        <dbReference type="ARBA" id="ARBA00023136"/>
    </source>
</evidence>
<evidence type="ECO:0000256" key="4">
    <source>
        <dbReference type="ARBA" id="ARBA00022989"/>
    </source>
</evidence>
<feature type="transmembrane region" description="Helical" evidence="6">
    <location>
        <begin position="158"/>
        <end position="176"/>
    </location>
</feature>
<evidence type="ECO:0000313" key="8">
    <source>
        <dbReference type="Proteomes" id="UP000014155"/>
    </source>
</evidence>
<evidence type="ECO:0000256" key="3">
    <source>
        <dbReference type="ARBA" id="ARBA00022692"/>
    </source>
</evidence>
<keyword evidence="4 6" id="KW-1133">Transmembrane helix</keyword>
<dbReference type="RefSeq" id="WP_004627782.1">
    <property type="nucleotide sequence ID" value="NZ_AORV01000046.1"/>
</dbReference>
<feature type="transmembrane region" description="Helical" evidence="6">
    <location>
        <begin position="387"/>
        <end position="407"/>
    </location>
</feature>
<keyword evidence="3 6" id="KW-0812">Transmembrane</keyword>
<dbReference type="NCBIfam" id="TIGR02900">
    <property type="entry name" value="spore_V_B"/>
    <property type="match status" value="1"/>
</dbReference>
<dbReference type="CDD" id="cd13124">
    <property type="entry name" value="MATE_SpoVB_like"/>
    <property type="match status" value="1"/>
</dbReference>
<reference evidence="7 8" key="1">
    <citation type="journal article" date="2013" name="Genome Announc.">
        <title>Draft Genome Sequence of the Cellulolytic, Mesophilic, Anaerobic Bacterium Clostridium termitidis Strain CT1112 (DSM 5398).</title>
        <authorList>
            <person name="Lal S."/>
            <person name="Ramachandran U."/>
            <person name="Zhang X."/>
            <person name="Munir R."/>
            <person name="Sparling R."/>
            <person name="Levin D.B."/>
        </authorList>
    </citation>
    <scope>NUCLEOTIDE SEQUENCE [LARGE SCALE GENOMIC DNA]</scope>
    <source>
        <strain evidence="7 8">CT1112</strain>
    </source>
</reference>
<sequence length="523" mass="57529">MTKKTFITGAIILMAAGFVTRIIGFIYRIYLSNLIGAEGIGLYQLIVPVYSLIILTLTSGVSIAVSKMIAEQAAQGNFINIKRISKVGLAGVLAGSSILSVLLYFNIDFIVNFILKDARTYTSVLLMIPCIPLIAAASAYKGYFYGIQEVTPTAISQIVEQVVKIAIIMALAARFLEAGLEYACALATVGMAVGEMSNLFLLAVYYRFKKYPHITPKSRQGIIRKRKLVASILACAAPISFNRFIISMMAAAEVILIPQRLLAGGLNQVQSMEAYGKLTGMALPLIMFPALVTTSLATTLVPAISEAISLNNYGRANYRISKSIQITMVLGFVFMALFACYPDKIANMIYPGQNVGYTLFMLSFTCIFIYLSQILTGIMNGLGKQGLYLINSIVGSAIRILCVYFLIPQHGIPAYILGVIISALIVCILNFITIMKCTGMALDLRHWVVRPALVTVLLFLLSNYIYSFFNFLKLPVIWQTLFAVGAYIVIALFLMALVGAIDWRELLQLLGIRNKKVRKYKKI</sequence>
<feature type="transmembrane region" description="Helical" evidence="6">
    <location>
        <begin position="228"/>
        <end position="252"/>
    </location>
</feature>
<feature type="transmembrane region" description="Helical" evidence="6">
    <location>
        <begin position="447"/>
        <end position="469"/>
    </location>
</feature>
<evidence type="ECO:0000313" key="7">
    <source>
        <dbReference type="EMBL" id="EMS70889.1"/>
    </source>
</evidence>
<dbReference type="Pfam" id="PF01943">
    <property type="entry name" value="Polysacc_synt"/>
    <property type="match status" value="1"/>
</dbReference>
<keyword evidence="5 6" id="KW-0472">Membrane</keyword>
<dbReference type="GO" id="GO:0005886">
    <property type="term" value="C:plasma membrane"/>
    <property type="evidence" value="ECO:0007669"/>
    <property type="project" value="UniProtKB-SubCell"/>
</dbReference>
<evidence type="ECO:0000256" key="1">
    <source>
        <dbReference type="ARBA" id="ARBA00004651"/>
    </source>
</evidence>
<feature type="transmembrane region" description="Helical" evidence="6">
    <location>
        <begin position="281"/>
        <end position="304"/>
    </location>
</feature>
<dbReference type="InterPro" id="IPR023298">
    <property type="entry name" value="ATPase_P-typ_TM_dom_sf"/>
</dbReference>
<feature type="transmembrane region" description="Helical" evidence="6">
    <location>
        <begin position="182"/>
        <end position="208"/>
    </location>
</feature>
<comment type="caution">
    <text evidence="7">The sequence shown here is derived from an EMBL/GenBank/DDBJ whole genome shotgun (WGS) entry which is preliminary data.</text>
</comment>
<accession>S0FP46</accession>
<proteinExistence type="predicted"/>
<dbReference type="InterPro" id="IPR050833">
    <property type="entry name" value="Poly_Biosynth_Transport"/>
</dbReference>
<name>S0FP46_RUMCE</name>
<feature type="transmembrane region" description="Helical" evidence="6">
    <location>
        <begin position="413"/>
        <end position="435"/>
    </location>
</feature>
<gene>
    <name evidence="7" type="ORF">CTER_3426</name>
</gene>
<dbReference type="Proteomes" id="UP000014155">
    <property type="component" value="Unassembled WGS sequence"/>
</dbReference>
<dbReference type="STRING" id="1195236.CTER_3426"/>
<dbReference type="InterPro" id="IPR014249">
    <property type="entry name" value="Spore_V_B"/>
</dbReference>
<feature type="transmembrane region" description="Helical" evidence="6">
    <location>
        <begin position="354"/>
        <end position="375"/>
    </location>
</feature>
<dbReference type="PATRIC" id="fig|1195236.3.peg.3649"/>
<dbReference type="eggNOG" id="COG2244">
    <property type="taxonomic scope" value="Bacteria"/>
</dbReference>
<feature type="transmembrane region" description="Helical" evidence="6">
    <location>
        <begin position="324"/>
        <end position="342"/>
    </location>
</feature>
<dbReference type="AlphaFoldDB" id="S0FP46"/>
<evidence type="ECO:0000256" key="2">
    <source>
        <dbReference type="ARBA" id="ARBA00022475"/>
    </source>
</evidence>
<dbReference type="PANTHER" id="PTHR30250:SF24">
    <property type="entry name" value="STAGE V SPORULATION PROTEIN B"/>
    <property type="match status" value="1"/>
</dbReference>
<feature type="transmembrane region" description="Helical" evidence="6">
    <location>
        <begin position="42"/>
        <end position="66"/>
    </location>
</feature>
<comment type="subcellular location">
    <subcellularLocation>
        <location evidence="1">Cell membrane</location>
        <topology evidence="1">Multi-pass membrane protein</topology>
    </subcellularLocation>
</comment>
<dbReference type="PIRSF" id="PIRSF038958">
    <property type="entry name" value="PG_synth_SpoVB"/>
    <property type="match status" value="1"/>
</dbReference>
<dbReference type="InterPro" id="IPR024923">
    <property type="entry name" value="PG_synth_SpoVB"/>
</dbReference>
<feature type="transmembrane region" description="Helical" evidence="6">
    <location>
        <begin position="125"/>
        <end position="146"/>
    </location>
</feature>
<protein>
    <submittedName>
        <fullName evidence="7">Stage V sporulation protein B</fullName>
    </submittedName>
</protein>
<dbReference type="InterPro" id="IPR002797">
    <property type="entry name" value="Polysacc_synth"/>
</dbReference>
<keyword evidence="2" id="KW-1003">Cell membrane</keyword>
<organism evidence="7 8">
    <name type="scientific">Ruminiclostridium cellobioparum subsp. termitidis CT1112</name>
    <dbReference type="NCBI Taxonomy" id="1195236"/>
    <lineage>
        <taxon>Bacteria</taxon>
        <taxon>Bacillati</taxon>
        <taxon>Bacillota</taxon>
        <taxon>Clostridia</taxon>
        <taxon>Eubacteriales</taxon>
        <taxon>Oscillospiraceae</taxon>
        <taxon>Ruminiclostridium</taxon>
    </lineage>
</organism>
<dbReference type="SUPFAM" id="SSF81665">
    <property type="entry name" value="Calcium ATPase, transmembrane domain M"/>
    <property type="match status" value="1"/>
</dbReference>
<dbReference type="EMBL" id="AORV01000046">
    <property type="protein sequence ID" value="EMS70889.1"/>
    <property type="molecule type" value="Genomic_DNA"/>
</dbReference>
<evidence type="ECO:0000256" key="6">
    <source>
        <dbReference type="SAM" id="Phobius"/>
    </source>
</evidence>